<gene>
    <name evidence="1" type="ORF">CLV71_112205</name>
</gene>
<dbReference type="AlphaFoldDB" id="A0A4R7V9C4"/>
<accession>A0A4R7V9C4</accession>
<evidence type="ECO:0000313" key="1">
    <source>
        <dbReference type="EMBL" id="TDV45536.1"/>
    </source>
</evidence>
<reference evidence="1 2" key="1">
    <citation type="submission" date="2019-03" db="EMBL/GenBank/DDBJ databases">
        <title>Genomic Encyclopedia of Archaeal and Bacterial Type Strains, Phase II (KMG-II): from individual species to whole genera.</title>
        <authorList>
            <person name="Goeker M."/>
        </authorList>
    </citation>
    <scope>NUCLEOTIDE SEQUENCE [LARGE SCALE GENOMIC DNA]</scope>
    <source>
        <strain evidence="1 2">DSM 45499</strain>
    </source>
</reference>
<dbReference type="Proteomes" id="UP000294927">
    <property type="component" value="Unassembled WGS sequence"/>
</dbReference>
<name>A0A4R7V9C4_9PSEU</name>
<evidence type="ECO:0000313" key="2">
    <source>
        <dbReference type="Proteomes" id="UP000294927"/>
    </source>
</evidence>
<protein>
    <submittedName>
        <fullName evidence="1">Uncharacterized protein</fullName>
    </submittedName>
</protein>
<dbReference type="RefSeq" id="WP_133906245.1">
    <property type="nucleotide sequence ID" value="NZ_SOCP01000012.1"/>
</dbReference>
<comment type="caution">
    <text evidence="1">The sequence shown here is derived from an EMBL/GenBank/DDBJ whole genome shotgun (WGS) entry which is preliminary data.</text>
</comment>
<proteinExistence type="predicted"/>
<dbReference type="EMBL" id="SOCP01000012">
    <property type="protein sequence ID" value="TDV45536.1"/>
    <property type="molecule type" value="Genomic_DNA"/>
</dbReference>
<organism evidence="1 2">
    <name type="scientific">Actinophytocola oryzae</name>
    <dbReference type="NCBI Taxonomy" id="502181"/>
    <lineage>
        <taxon>Bacteria</taxon>
        <taxon>Bacillati</taxon>
        <taxon>Actinomycetota</taxon>
        <taxon>Actinomycetes</taxon>
        <taxon>Pseudonocardiales</taxon>
        <taxon>Pseudonocardiaceae</taxon>
    </lineage>
</organism>
<sequence>MEQYSEGDFIRVPRPRSLLSAVLMFVRARTTQRIARERGHTIAAVAEVLRDSGRNGTVVSRQKGDQWSVAFSSTDALALSATEKSQHL</sequence>
<keyword evidence="2" id="KW-1185">Reference proteome</keyword>